<organism evidence="2">
    <name type="scientific">bioreactor metagenome</name>
    <dbReference type="NCBI Taxonomy" id="1076179"/>
    <lineage>
        <taxon>unclassified sequences</taxon>
        <taxon>metagenomes</taxon>
        <taxon>ecological metagenomes</taxon>
    </lineage>
</organism>
<keyword evidence="1" id="KW-1133">Transmembrane helix</keyword>
<name>A0A645EGB7_9ZZZZ</name>
<evidence type="ECO:0000313" key="2">
    <source>
        <dbReference type="EMBL" id="MPN00486.1"/>
    </source>
</evidence>
<proteinExistence type="predicted"/>
<accession>A0A645EGB7</accession>
<keyword evidence="1" id="KW-0812">Transmembrane</keyword>
<evidence type="ECO:0000256" key="1">
    <source>
        <dbReference type="SAM" id="Phobius"/>
    </source>
</evidence>
<gene>
    <name evidence="2" type="ORF">SDC9_147681</name>
</gene>
<comment type="caution">
    <text evidence="2">The sequence shown here is derived from an EMBL/GenBank/DDBJ whole genome shotgun (WGS) entry which is preliminary data.</text>
</comment>
<protein>
    <submittedName>
        <fullName evidence="2">Uncharacterized protein</fullName>
    </submittedName>
</protein>
<keyword evidence="1" id="KW-0472">Membrane</keyword>
<reference evidence="2" key="1">
    <citation type="submission" date="2019-08" db="EMBL/GenBank/DDBJ databases">
        <authorList>
            <person name="Kucharzyk K."/>
            <person name="Murdoch R.W."/>
            <person name="Higgins S."/>
            <person name="Loffler F."/>
        </authorList>
    </citation>
    <scope>NUCLEOTIDE SEQUENCE</scope>
</reference>
<dbReference type="EMBL" id="VSSQ01046526">
    <property type="protein sequence ID" value="MPN00486.1"/>
    <property type="molecule type" value="Genomic_DNA"/>
</dbReference>
<feature type="transmembrane region" description="Helical" evidence="1">
    <location>
        <begin position="12"/>
        <end position="34"/>
    </location>
</feature>
<sequence>MREIAATAPINAVNIPITLFICSNCFISASALYMSLPLLLCLLSSIFRTLFPAVSLSSLEVALISIESIKLSLPYNSCTSVTGTITIAGIFSSSPPNISISLFITPMIKACLGEFLGPTFIVLPTTSSYPKSFLAAISSTTITDFPSMCSLSLKNLPYTISKFLTYCNSSLPPVIYALLDSLSDVITPCFCNVGVIYFTEDILSLI</sequence>
<dbReference type="AlphaFoldDB" id="A0A645EGB7"/>